<organism evidence="2 3">
    <name type="scientific">Archangium gephyra</name>
    <dbReference type="NCBI Taxonomy" id="48"/>
    <lineage>
        <taxon>Bacteria</taxon>
        <taxon>Pseudomonadati</taxon>
        <taxon>Myxococcota</taxon>
        <taxon>Myxococcia</taxon>
        <taxon>Myxococcales</taxon>
        <taxon>Cystobacterineae</taxon>
        <taxon>Archangiaceae</taxon>
        <taxon>Archangium</taxon>
    </lineage>
</organism>
<evidence type="ECO:0000313" key="2">
    <source>
        <dbReference type="EMBL" id="PZR05267.1"/>
    </source>
</evidence>
<evidence type="ECO:0000313" key="3">
    <source>
        <dbReference type="Proteomes" id="UP000249061"/>
    </source>
</evidence>
<proteinExistence type="predicted"/>
<sequence>MTDGDETVLVNASNTNAQLGSGVSSAIRRACGPGYQQFLFDELQRVFGGAMEPGEILFTSAGSHPRAKWVAHVAVMDYREGFNGGSFPTLERVQVACERLWPRVDALGGTQSVAMVALGAGTGNLGVIEPMRIAARTLKAAAPAPIERVCFYGFALQEYVAVAEVIASEFSEVESTLPPEVRAVLRR</sequence>
<dbReference type="Gene3D" id="3.40.220.10">
    <property type="entry name" value="Leucine Aminopeptidase, subunit E, domain 1"/>
    <property type="match status" value="1"/>
</dbReference>
<name>A0A2W5SUD5_9BACT</name>
<dbReference type="SUPFAM" id="SSF52949">
    <property type="entry name" value="Macro domain-like"/>
    <property type="match status" value="1"/>
</dbReference>
<evidence type="ECO:0000259" key="1">
    <source>
        <dbReference type="PROSITE" id="PS51154"/>
    </source>
</evidence>
<comment type="caution">
    <text evidence="2">The sequence shown here is derived from an EMBL/GenBank/DDBJ whole genome shotgun (WGS) entry which is preliminary data.</text>
</comment>
<protein>
    <recommendedName>
        <fullName evidence="1">Macro domain-containing protein</fullName>
    </recommendedName>
</protein>
<gene>
    <name evidence="2" type="ORF">DI536_32600</name>
</gene>
<dbReference type="Pfam" id="PF01661">
    <property type="entry name" value="Macro"/>
    <property type="match status" value="1"/>
</dbReference>
<dbReference type="AlphaFoldDB" id="A0A2W5SUD5"/>
<dbReference type="PROSITE" id="PS51154">
    <property type="entry name" value="MACRO"/>
    <property type="match status" value="1"/>
</dbReference>
<dbReference type="InterPro" id="IPR002589">
    <property type="entry name" value="Macro_dom"/>
</dbReference>
<dbReference type="Proteomes" id="UP000249061">
    <property type="component" value="Unassembled WGS sequence"/>
</dbReference>
<dbReference type="EMBL" id="QFQP01000046">
    <property type="protein sequence ID" value="PZR05267.1"/>
    <property type="molecule type" value="Genomic_DNA"/>
</dbReference>
<reference evidence="2 3" key="1">
    <citation type="submission" date="2017-08" db="EMBL/GenBank/DDBJ databases">
        <title>Infants hospitalized years apart are colonized by the same room-sourced microbial strains.</title>
        <authorList>
            <person name="Brooks B."/>
            <person name="Olm M.R."/>
            <person name="Firek B.A."/>
            <person name="Baker R."/>
            <person name="Thomas B.C."/>
            <person name="Morowitz M.J."/>
            <person name="Banfield J.F."/>
        </authorList>
    </citation>
    <scope>NUCLEOTIDE SEQUENCE [LARGE SCALE GENOMIC DNA]</scope>
    <source>
        <strain evidence="2">S2_003_000_R2_14</strain>
    </source>
</reference>
<accession>A0A2W5SUD5</accession>
<feature type="domain" description="Macro" evidence="1">
    <location>
        <begin position="1"/>
        <end position="170"/>
    </location>
</feature>
<dbReference type="InterPro" id="IPR043472">
    <property type="entry name" value="Macro_dom-like"/>
</dbReference>